<evidence type="ECO:0000256" key="6">
    <source>
        <dbReference type="ARBA" id="ARBA00022679"/>
    </source>
</evidence>
<evidence type="ECO:0000256" key="1">
    <source>
        <dbReference type="ARBA" id="ARBA00004389"/>
    </source>
</evidence>
<dbReference type="RefSeq" id="XP_033675854.1">
    <property type="nucleotide sequence ID" value="XM_033830579.1"/>
</dbReference>
<dbReference type="GeneID" id="54583909"/>
<comment type="function">
    <text evidence="11">Participates in the formation of the lipid-linked precursor oligosaccharide for N-glycosylation. Involved in assembling the dolichol-pyrophosphate-GlcNAc(2)-Man(5) intermediate on the cytoplasmic surface of the ER.</text>
</comment>
<comment type="subcellular location">
    <subcellularLocation>
        <location evidence="1">Endoplasmic reticulum membrane</location>
        <topology evidence="1">Single-pass membrane protein</topology>
    </subcellularLocation>
</comment>
<dbReference type="InterPro" id="IPR026051">
    <property type="entry name" value="ALG1-like"/>
</dbReference>
<feature type="transmembrane region" description="Helical" evidence="12">
    <location>
        <begin position="17"/>
        <end position="36"/>
    </location>
</feature>
<proteinExistence type="predicted"/>
<evidence type="ECO:0000256" key="4">
    <source>
        <dbReference type="ARBA" id="ARBA00015841"/>
    </source>
</evidence>
<evidence type="ECO:0000256" key="11">
    <source>
        <dbReference type="ARBA" id="ARBA00024899"/>
    </source>
</evidence>
<evidence type="ECO:0000256" key="2">
    <source>
        <dbReference type="ARBA" id="ARBA00004922"/>
    </source>
</evidence>
<evidence type="ECO:0000256" key="7">
    <source>
        <dbReference type="ARBA" id="ARBA00022692"/>
    </source>
</evidence>
<dbReference type="PANTHER" id="PTHR13036:SF0">
    <property type="entry name" value="CHITOBIOSYLDIPHOSPHODOLICHOL BETA-MANNOSYLTRANSFERASE"/>
    <property type="match status" value="1"/>
</dbReference>
<accession>A0A6A6HTU8</accession>
<dbReference type="Pfam" id="PF13692">
    <property type="entry name" value="Glyco_trans_1_4"/>
    <property type="match status" value="1"/>
</dbReference>
<dbReference type="SUPFAM" id="SSF53756">
    <property type="entry name" value="UDP-Glycosyltransferase/glycogen phosphorylase"/>
    <property type="match status" value="1"/>
</dbReference>
<keyword evidence="7 12" id="KW-0812">Transmembrane</keyword>
<dbReference type="EMBL" id="ML987215">
    <property type="protein sequence ID" value="KAF2240850.1"/>
    <property type="molecule type" value="Genomic_DNA"/>
</dbReference>
<dbReference type="Gene3D" id="3.40.50.2000">
    <property type="entry name" value="Glycogen Phosphorylase B"/>
    <property type="match status" value="1"/>
</dbReference>
<dbReference type="FunFam" id="3.40.50.2000:FF:000162">
    <property type="entry name" value="Beta-1,4-mannosyltransferase (Alg1), putative"/>
    <property type="match status" value="1"/>
</dbReference>
<evidence type="ECO:0000313" key="13">
    <source>
        <dbReference type="EMBL" id="KAF2240850.1"/>
    </source>
</evidence>
<keyword evidence="9 12" id="KW-1133">Transmembrane helix</keyword>
<evidence type="ECO:0000256" key="9">
    <source>
        <dbReference type="ARBA" id="ARBA00022989"/>
    </source>
</evidence>
<gene>
    <name evidence="13" type="ORF">BU26DRAFT_525749</name>
</gene>
<dbReference type="EC" id="2.4.1.142" evidence="3"/>
<keyword evidence="5" id="KW-0328">Glycosyltransferase</keyword>
<dbReference type="AlphaFoldDB" id="A0A6A6HTU8"/>
<dbReference type="PANTHER" id="PTHR13036">
    <property type="entry name" value="BETA1,4 MANNOSYLTRANSFERASE"/>
    <property type="match status" value="1"/>
</dbReference>
<organism evidence="13 14">
    <name type="scientific">Trematosphaeria pertusa</name>
    <dbReference type="NCBI Taxonomy" id="390896"/>
    <lineage>
        <taxon>Eukaryota</taxon>
        <taxon>Fungi</taxon>
        <taxon>Dikarya</taxon>
        <taxon>Ascomycota</taxon>
        <taxon>Pezizomycotina</taxon>
        <taxon>Dothideomycetes</taxon>
        <taxon>Pleosporomycetidae</taxon>
        <taxon>Pleosporales</taxon>
        <taxon>Massarineae</taxon>
        <taxon>Trematosphaeriaceae</taxon>
        <taxon>Trematosphaeria</taxon>
    </lineage>
</organism>
<keyword evidence="10 12" id="KW-0472">Membrane</keyword>
<comment type="pathway">
    <text evidence="2">Protein modification; protein glycosylation.</text>
</comment>
<reference evidence="13" key="1">
    <citation type="journal article" date="2020" name="Stud. Mycol.">
        <title>101 Dothideomycetes genomes: a test case for predicting lifestyles and emergence of pathogens.</title>
        <authorList>
            <person name="Haridas S."/>
            <person name="Albert R."/>
            <person name="Binder M."/>
            <person name="Bloem J."/>
            <person name="Labutti K."/>
            <person name="Salamov A."/>
            <person name="Andreopoulos B."/>
            <person name="Baker S."/>
            <person name="Barry K."/>
            <person name="Bills G."/>
            <person name="Bluhm B."/>
            <person name="Cannon C."/>
            <person name="Castanera R."/>
            <person name="Culley D."/>
            <person name="Daum C."/>
            <person name="Ezra D."/>
            <person name="Gonzalez J."/>
            <person name="Henrissat B."/>
            <person name="Kuo A."/>
            <person name="Liang C."/>
            <person name="Lipzen A."/>
            <person name="Lutzoni F."/>
            <person name="Magnuson J."/>
            <person name="Mondo S."/>
            <person name="Nolan M."/>
            <person name="Ohm R."/>
            <person name="Pangilinan J."/>
            <person name="Park H.-J."/>
            <person name="Ramirez L."/>
            <person name="Alfaro M."/>
            <person name="Sun H."/>
            <person name="Tritt A."/>
            <person name="Yoshinaga Y."/>
            <person name="Zwiers L.-H."/>
            <person name="Turgeon B."/>
            <person name="Goodwin S."/>
            <person name="Spatafora J."/>
            <person name="Crous P."/>
            <person name="Grigoriev I."/>
        </authorList>
    </citation>
    <scope>NUCLEOTIDE SEQUENCE</scope>
    <source>
        <strain evidence="13">CBS 122368</strain>
    </source>
</reference>
<evidence type="ECO:0000256" key="5">
    <source>
        <dbReference type="ARBA" id="ARBA00022676"/>
    </source>
</evidence>
<keyword evidence="6 13" id="KW-0808">Transferase</keyword>
<dbReference type="OrthoDB" id="614844at2759"/>
<evidence type="ECO:0000313" key="14">
    <source>
        <dbReference type="Proteomes" id="UP000800094"/>
    </source>
</evidence>
<name>A0A6A6HTU8_9PLEO</name>
<protein>
    <recommendedName>
        <fullName evidence="4">Chitobiosyldiphosphodolichol beta-mannosyltransferase</fullName>
        <ecNumber evidence="3">2.4.1.142</ecNumber>
    </recommendedName>
</protein>
<dbReference type="Proteomes" id="UP000800094">
    <property type="component" value="Unassembled WGS sequence"/>
</dbReference>
<evidence type="ECO:0000256" key="8">
    <source>
        <dbReference type="ARBA" id="ARBA00022824"/>
    </source>
</evidence>
<keyword evidence="14" id="KW-1185">Reference proteome</keyword>
<dbReference type="GO" id="GO:0005789">
    <property type="term" value="C:endoplasmic reticulum membrane"/>
    <property type="evidence" value="ECO:0007669"/>
    <property type="project" value="UniProtKB-SubCell"/>
</dbReference>
<evidence type="ECO:0000256" key="10">
    <source>
        <dbReference type="ARBA" id="ARBA00023136"/>
    </source>
</evidence>
<evidence type="ECO:0000256" key="3">
    <source>
        <dbReference type="ARBA" id="ARBA00012611"/>
    </source>
</evidence>
<evidence type="ECO:0000256" key="12">
    <source>
        <dbReference type="SAM" id="Phobius"/>
    </source>
</evidence>
<dbReference type="GO" id="GO:0004578">
    <property type="term" value="F:chitobiosyldiphosphodolichol beta-mannosyltransferase activity"/>
    <property type="evidence" value="ECO:0007669"/>
    <property type="project" value="UniProtKB-EC"/>
</dbReference>
<sequence length="491" mass="54701">MLSEDFFTDKFSRSFDIVLFSALILSTFLTIVLLTLPSQYDPYKDKPLKVVDEEGKEIEMKGKDGRKKVNFKQGRTVQVVVLGDIGRSPRMQYHAISIAKHGGRVYLTGYQESELHPDIVSNPLIQIVPLVPAPSFLRSSSRLLFPVLAPLKALWQAQNLYRALGYRAVPARWMLVQNPPSIPTLAIAAIVCFFRNTELVIDWHNFGYSILALKLGSSHPLVKISALYENIFSRFASDHIAVTNAMARVLKTKYGVSAHALHDRPAAIFRPISSQDRAKFLARLPETAQYAQDLSSSSKSPWKLIVSSTSWTADEDFSLLLDALSAYSAQCTSKTHLPKILAIITGKGPLKEHYLSKIQVMNQEKKLLNVVIQTAWLTPEDYALLLAAADLGVSLHTSSSGVDLPMKVVDMFGAGLPVVGWGKFEAWPELVREDVNGKGFESSEQLAQQLVELFESKDGLLTTLKQGALKESENRWDDEWDRVGGKLFKLV</sequence>
<keyword evidence="8" id="KW-0256">Endoplasmic reticulum</keyword>